<gene>
    <name evidence="2" type="ORF">I8752_34605</name>
</gene>
<organism evidence="2 3">
    <name type="scientific">Dendronalium phyllosphericum CENA369</name>
    <dbReference type="NCBI Taxonomy" id="1725256"/>
    <lineage>
        <taxon>Bacteria</taxon>
        <taxon>Bacillati</taxon>
        <taxon>Cyanobacteriota</taxon>
        <taxon>Cyanophyceae</taxon>
        <taxon>Nostocales</taxon>
        <taxon>Nostocaceae</taxon>
        <taxon>Dendronalium</taxon>
        <taxon>Dendronalium phyllosphericum</taxon>
    </lineage>
</organism>
<evidence type="ECO:0000313" key="3">
    <source>
        <dbReference type="Proteomes" id="UP000662314"/>
    </source>
</evidence>
<keyword evidence="3" id="KW-1185">Reference proteome</keyword>
<sequence>MTTFKRIQHQLRHIFIGLQQVIQYIAKAVTRIFAPTDDQYPGTGVQPFTGEPADKKQKY</sequence>
<dbReference type="EMBL" id="JAECZA010000302">
    <property type="protein sequence ID" value="MBH8577992.1"/>
    <property type="molecule type" value="Genomic_DNA"/>
</dbReference>
<feature type="region of interest" description="Disordered" evidence="1">
    <location>
        <begin position="36"/>
        <end position="59"/>
    </location>
</feature>
<reference evidence="2 3" key="1">
    <citation type="journal article" date="2021" name="Int. J. Syst. Evol. Microbiol.">
        <title>Amazonocrinis nigriterrae gen. nov., sp. nov., Atlanticothrix silvestris gen. nov., sp. nov. and Dendronalium phyllosphericum gen. nov., sp. nov., nostocacean cyanobacteria from Brazilian environments.</title>
        <authorList>
            <person name="Alvarenga D.O."/>
            <person name="Andreote A.P.D."/>
            <person name="Branco L.H.Z."/>
            <person name="Delbaje E."/>
            <person name="Cruz R.B."/>
            <person name="Varani A.M."/>
            <person name="Fiore M.F."/>
        </authorList>
    </citation>
    <scope>NUCLEOTIDE SEQUENCE [LARGE SCALE GENOMIC DNA]</scope>
    <source>
        <strain evidence="2 3">CENA369</strain>
    </source>
</reference>
<dbReference type="AlphaFoldDB" id="A0A8J7INC8"/>
<proteinExistence type="predicted"/>
<dbReference type="RefSeq" id="WP_214436671.1">
    <property type="nucleotide sequence ID" value="NZ_CAWPUQ010000239.1"/>
</dbReference>
<dbReference type="Proteomes" id="UP000662314">
    <property type="component" value="Unassembled WGS sequence"/>
</dbReference>
<comment type="caution">
    <text evidence="2">The sequence shown here is derived from an EMBL/GenBank/DDBJ whole genome shotgun (WGS) entry which is preliminary data.</text>
</comment>
<name>A0A8J7INC8_9NOST</name>
<accession>A0A8J7INC8</accession>
<evidence type="ECO:0000313" key="2">
    <source>
        <dbReference type="EMBL" id="MBH8577992.1"/>
    </source>
</evidence>
<evidence type="ECO:0000256" key="1">
    <source>
        <dbReference type="SAM" id="MobiDB-lite"/>
    </source>
</evidence>
<protein>
    <submittedName>
        <fullName evidence="2">Uncharacterized protein</fullName>
    </submittedName>
</protein>